<keyword evidence="8" id="KW-1185">Reference proteome</keyword>
<keyword evidence="1" id="KW-0479">Metal-binding</keyword>
<keyword evidence="4" id="KW-0862">Zinc</keyword>
<dbReference type="PROSITE" id="PS50157">
    <property type="entry name" value="ZINC_FINGER_C2H2_2"/>
    <property type="match status" value="6"/>
</dbReference>
<dbReference type="InterPro" id="IPR036236">
    <property type="entry name" value="Znf_C2H2_sf"/>
</dbReference>
<sequence>MELIVPDSCYKVVCSGCLSIDRNFTQVNQSTTLFKLFRSLLADYAGENLEDSLSYFYKIQVTLCWECVAMLTKFKKFKQQVQTAYEHLKVLSLTQAQETLDHTYMAQSLSPLEYSIKNDYDRVYIDYQEHTEIWPQPYITITTQDVKNESFEVSQALRDHITLGTDDPVLEVPELVLKNPVTGALSHIVVGTDALVSSVDYNVKGEMTELIVQPQENLQSIKPESKSKDEAMEGKSGFITEYMSQEDMLASREELKKKVRYVSSVYKCELCILEFYLQQQVEEHFDAAHSERPGCTPCKICYVYVESSKLQAHIDKHYIRYICKLCSRVEYSIKLISLHVKTHLDKKLPNSVIQIGDSDGVKKRRKKKSQAVEEITNPKPGDLRKLLSKTTIVGYKCLECDLFFKNSRARKNHVARCHREGLQCDHCKKRFVNRTTLVTHLRLHEGPLPREKCPICNKMVRVIQLKYHIQRHQNSSRYECSDCNKVFSHLATYQAHLKYSRAHASDTVFKFQCPMCHKGYPTKDAMQDHFNYQHLGKTTHKCPICSKPIASKANVEKHIMRVHREKKEKPKNHMCNLCGKKFSDKKALNQHEVIHSMDRPLTCEICSQSFKQKASLYTHKKRVHKVQPQKRVVEFMDREVS</sequence>
<keyword evidence="2" id="KW-0677">Repeat</keyword>
<organism evidence="7 8">
    <name type="scientific">Pieris macdunnoughi</name>
    <dbReference type="NCBI Taxonomy" id="345717"/>
    <lineage>
        <taxon>Eukaryota</taxon>
        <taxon>Metazoa</taxon>
        <taxon>Ecdysozoa</taxon>
        <taxon>Arthropoda</taxon>
        <taxon>Hexapoda</taxon>
        <taxon>Insecta</taxon>
        <taxon>Pterygota</taxon>
        <taxon>Neoptera</taxon>
        <taxon>Endopterygota</taxon>
        <taxon>Lepidoptera</taxon>
        <taxon>Glossata</taxon>
        <taxon>Ditrysia</taxon>
        <taxon>Papilionoidea</taxon>
        <taxon>Pieridae</taxon>
        <taxon>Pierinae</taxon>
        <taxon>Pieris</taxon>
    </lineage>
</organism>
<dbReference type="GO" id="GO:0008270">
    <property type="term" value="F:zinc ion binding"/>
    <property type="evidence" value="ECO:0007669"/>
    <property type="project" value="UniProtKB-KW"/>
</dbReference>
<evidence type="ECO:0000256" key="3">
    <source>
        <dbReference type="ARBA" id="ARBA00022771"/>
    </source>
</evidence>
<feature type="domain" description="C2H2-type" evidence="6">
    <location>
        <begin position="601"/>
        <end position="629"/>
    </location>
</feature>
<dbReference type="PANTHER" id="PTHR24379">
    <property type="entry name" value="KRAB AND ZINC FINGER DOMAIN-CONTAINING"/>
    <property type="match status" value="1"/>
</dbReference>
<dbReference type="Pfam" id="PF00096">
    <property type="entry name" value="zf-C2H2"/>
    <property type="match status" value="5"/>
</dbReference>
<dbReference type="PANTHER" id="PTHR24379:SF121">
    <property type="entry name" value="C2H2-TYPE DOMAIN-CONTAINING PROTEIN"/>
    <property type="match status" value="1"/>
</dbReference>
<feature type="domain" description="C2H2-type" evidence="6">
    <location>
        <begin position="573"/>
        <end position="600"/>
    </location>
</feature>
<feature type="domain" description="C2H2-type" evidence="6">
    <location>
        <begin position="511"/>
        <end position="539"/>
    </location>
</feature>
<evidence type="ECO:0000313" key="8">
    <source>
        <dbReference type="Proteomes" id="UP000663880"/>
    </source>
</evidence>
<evidence type="ECO:0000259" key="6">
    <source>
        <dbReference type="PROSITE" id="PS50157"/>
    </source>
</evidence>
<dbReference type="Gene3D" id="3.30.160.60">
    <property type="entry name" value="Classic Zinc Finger"/>
    <property type="match status" value="5"/>
</dbReference>
<dbReference type="Proteomes" id="UP000663880">
    <property type="component" value="Unassembled WGS sequence"/>
</dbReference>
<dbReference type="FunFam" id="3.30.160.60:FF:000446">
    <property type="entry name" value="Zinc finger protein"/>
    <property type="match status" value="1"/>
</dbReference>
<dbReference type="SUPFAM" id="SSF57667">
    <property type="entry name" value="beta-beta-alpha zinc fingers"/>
    <property type="match status" value="4"/>
</dbReference>
<name>A0A821XJ18_9NEOP</name>
<dbReference type="SMART" id="SM00355">
    <property type="entry name" value="ZnF_C2H2"/>
    <property type="match status" value="11"/>
</dbReference>
<protein>
    <recommendedName>
        <fullName evidence="6">C2H2-type domain-containing protein</fullName>
    </recommendedName>
</protein>
<dbReference type="GO" id="GO:0005634">
    <property type="term" value="C:nucleus"/>
    <property type="evidence" value="ECO:0007669"/>
    <property type="project" value="UniProtKB-ARBA"/>
</dbReference>
<accession>A0A821XJ18</accession>
<dbReference type="AlphaFoldDB" id="A0A821XJ18"/>
<gene>
    <name evidence="7" type="ORF">PMACD_LOCUS14992</name>
</gene>
<feature type="domain" description="C2H2-type" evidence="6">
    <location>
        <begin position="478"/>
        <end position="508"/>
    </location>
</feature>
<dbReference type="OrthoDB" id="7852576at2759"/>
<comment type="caution">
    <text evidence="7">The sequence shown here is derived from an EMBL/GenBank/DDBJ whole genome shotgun (WGS) entry which is preliminary data.</text>
</comment>
<dbReference type="PROSITE" id="PS00028">
    <property type="entry name" value="ZINC_FINGER_C2H2_1"/>
    <property type="match status" value="6"/>
</dbReference>
<reference evidence="7" key="1">
    <citation type="submission" date="2021-02" db="EMBL/GenBank/DDBJ databases">
        <authorList>
            <person name="Steward A R."/>
        </authorList>
    </citation>
    <scope>NUCLEOTIDE SEQUENCE</scope>
</reference>
<evidence type="ECO:0000313" key="7">
    <source>
        <dbReference type="EMBL" id="CAF4943946.1"/>
    </source>
</evidence>
<evidence type="ECO:0000256" key="4">
    <source>
        <dbReference type="ARBA" id="ARBA00022833"/>
    </source>
</evidence>
<feature type="domain" description="C2H2-type" evidence="6">
    <location>
        <begin position="422"/>
        <end position="449"/>
    </location>
</feature>
<dbReference type="InterPro" id="IPR013087">
    <property type="entry name" value="Znf_C2H2_type"/>
</dbReference>
<evidence type="ECO:0000256" key="2">
    <source>
        <dbReference type="ARBA" id="ARBA00022737"/>
    </source>
</evidence>
<dbReference type="EMBL" id="CAJOBZ010000068">
    <property type="protein sequence ID" value="CAF4943946.1"/>
    <property type="molecule type" value="Genomic_DNA"/>
</dbReference>
<evidence type="ECO:0000256" key="5">
    <source>
        <dbReference type="PROSITE-ProRule" id="PRU00042"/>
    </source>
</evidence>
<proteinExistence type="predicted"/>
<evidence type="ECO:0000256" key="1">
    <source>
        <dbReference type="ARBA" id="ARBA00022723"/>
    </source>
</evidence>
<feature type="domain" description="C2H2-type" evidence="6">
    <location>
        <begin position="540"/>
        <end position="568"/>
    </location>
</feature>
<keyword evidence="3 5" id="KW-0863">Zinc-finger</keyword>